<reference evidence="1 2" key="1">
    <citation type="journal article" date="2018" name="Front. Microbiol.">
        <title>Genomic and genetic insights into a cosmopolitan fungus, Paecilomyces variotii (Eurotiales).</title>
        <authorList>
            <person name="Urquhart A.S."/>
            <person name="Mondo S.J."/>
            <person name="Makela M.R."/>
            <person name="Hane J.K."/>
            <person name="Wiebenga A."/>
            <person name="He G."/>
            <person name="Mihaltcheva S."/>
            <person name="Pangilinan J."/>
            <person name="Lipzen A."/>
            <person name="Barry K."/>
            <person name="de Vries R.P."/>
            <person name="Grigoriev I.V."/>
            <person name="Idnurm A."/>
        </authorList>
    </citation>
    <scope>NUCLEOTIDE SEQUENCE [LARGE SCALE GENOMIC DNA]</scope>
    <source>
        <strain evidence="1 2">CBS 101075</strain>
    </source>
</reference>
<accession>A0A443HQ62</accession>
<gene>
    <name evidence="1" type="ORF">C8Q69DRAFT_311651</name>
</gene>
<dbReference type="GeneID" id="39596538"/>
<dbReference type="RefSeq" id="XP_028483623.1">
    <property type="nucleotide sequence ID" value="XM_028627261.1"/>
</dbReference>
<dbReference type="VEuPathDB" id="FungiDB:C8Q69DRAFT_311651"/>
<dbReference type="Proteomes" id="UP000283841">
    <property type="component" value="Unassembled WGS sequence"/>
</dbReference>
<keyword evidence="2" id="KW-1185">Reference proteome</keyword>
<comment type="caution">
    <text evidence="1">The sequence shown here is derived from an EMBL/GenBank/DDBJ whole genome shotgun (WGS) entry which is preliminary data.</text>
</comment>
<sequence>MRALTIFHEALSLAAVLLYPDRLAVHLMPSMIFDFNHGNLLNAAWLPPHNAEGQHSLRSWRRTSCAAMVNNINNYIAGASQNHYLLCRTLFALTMIPRLASCATYRVPVEGLS</sequence>
<dbReference type="EMBL" id="RCNU01000008">
    <property type="protein sequence ID" value="RWQ93978.1"/>
    <property type="molecule type" value="Genomic_DNA"/>
</dbReference>
<dbReference type="AlphaFoldDB" id="A0A443HQ62"/>
<evidence type="ECO:0000313" key="1">
    <source>
        <dbReference type="EMBL" id="RWQ93978.1"/>
    </source>
</evidence>
<organism evidence="1 2">
    <name type="scientific">Byssochlamys spectabilis</name>
    <name type="common">Paecilomyces variotii</name>
    <dbReference type="NCBI Taxonomy" id="264951"/>
    <lineage>
        <taxon>Eukaryota</taxon>
        <taxon>Fungi</taxon>
        <taxon>Dikarya</taxon>
        <taxon>Ascomycota</taxon>
        <taxon>Pezizomycotina</taxon>
        <taxon>Eurotiomycetes</taxon>
        <taxon>Eurotiomycetidae</taxon>
        <taxon>Eurotiales</taxon>
        <taxon>Thermoascaceae</taxon>
        <taxon>Paecilomyces</taxon>
    </lineage>
</organism>
<evidence type="ECO:0000313" key="2">
    <source>
        <dbReference type="Proteomes" id="UP000283841"/>
    </source>
</evidence>
<proteinExistence type="predicted"/>
<protein>
    <submittedName>
        <fullName evidence="1">Uncharacterized protein</fullName>
    </submittedName>
</protein>
<name>A0A443HQ62_BYSSP</name>